<feature type="region of interest" description="Disordered" evidence="1">
    <location>
        <begin position="608"/>
        <end position="654"/>
    </location>
</feature>
<evidence type="ECO:0000313" key="2">
    <source>
        <dbReference type="EMBL" id="GFR50948.1"/>
    </source>
</evidence>
<feature type="region of interest" description="Disordered" evidence="1">
    <location>
        <begin position="470"/>
        <end position="545"/>
    </location>
</feature>
<feature type="compositionally biased region" description="Low complexity" evidence="1">
    <location>
        <begin position="637"/>
        <end position="653"/>
    </location>
</feature>
<gene>
    <name evidence="2" type="ORF">Agub_g13268</name>
</gene>
<organism evidence="2 3">
    <name type="scientific">Astrephomene gubernaculifera</name>
    <dbReference type="NCBI Taxonomy" id="47775"/>
    <lineage>
        <taxon>Eukaryota</taxon>
        <taxon>Viridiplantae</taxon>
        <taxon>Chlorophyta</taxon>
        <taxon>core chlorophytes</taxon>
        <taxon>Chlorophyceae</taxon>
        <taxon>CS clade</taxon>
        <taxon>Chlamydomonadales</taxon>
        <taxon>Astrephomenaceae</taxon>
        <taxon>Astrephomene</taxon>
    </lineage>
</organism>
<feature type="compositionally biased region" description="Gly residues" evidence="1">
    <location>
        <begin position="424"/>
        <end position="434"/>
    </location>
</feature>
<feature type="compositionally biased region" description="Low complexity" evidence="1">
    <location>
        <begin position="706"/>
        <end position="715"/>
    </location>
</feature>
<feature type="compositionally biased region" description="Gly residues" evidence="1">
    <location>
        <begin position="1031"/>
        <end position="1049"/>
    </location>
</feature>
<feature type="compositionally biased region" description="Gly residues" evidence="1">
    <location>
        <begin position="139"/>
        <end position="202"/>
    </location>
</feature>
<dbReference type="EMBL" id="BMAR01000043">
    <property type="protein sequence ID" value="GFR50948.1"/>
    <property type="molecule type" value="Genomic_DNA"/>
</dbReference>
<reference evidence="2 3" key="1">
    <citation type="journal article" date="2021" name="Sci. Rep.">
        <title>Genome sequencing of the multicellular alga Astrephomene provides insights into convergent evolution of germ-soma differentiation.</title>
        <authorList>
            <person name="Yamashita S."/>
            <person name="Yamamoto K."/>
            <person name="Matsuzaki R."/>
            <person name="Suzuki S."/>
            <person name="Yamaguchi H."/>
            <person name="Hirooka S."/>
            <person name="Minakuchi Y."/>
            <person name="Miyagishima S."/>
            <person name="Kawachi M."/>
            <person name="Toyoda A."/>
            <person name="Nozaki H."/>
        </authorList>
    </citation>
    <scope>NUCLEOTIDE SEQUENCE [LARGE SCALE GENOMIC DNA]</scope>
    <source>
        <strain evidence="2 3">NIES-4017</strain>
    </source>
</reference>
<feature type="compositionally biased region" description="Basic and acidic residues" evidence="1">
    <location>
        <begin position="813"/>
        <end position="830"/>
    </location>
</feature>
<feature type="compositionally biased region" description="Gly residues" evidence="1">
    <location>
        <begin position="842"/>
        <end position="854"/>
    </location>
</feature>
<dbReference type="Proteomes" id="UP001054857">
    <property type="component" value="Unassembled WGS sequence"/>
</dbReference>
<feature type="compositionally biased region" description="Low complexity" evidence="1">
    <location>
        <begin position="612"/>
        <end position="630"/>
    </location>
</feature>
<name>A0AAD3E262_9CHLO</name>
<proteinExistence type="predicted"/>
<feature type="region of interest" description="Disordered" evidence="1">
    <location>
        <begin position="774"/>
        <end position="857"/>
    </location>
</feature>
<feature type="compositionally biased region" description="Basic and acidic residues" evidence="1">
    <location>
        <begin position="681"/>
        <end position="694"/>
    </location>
</feature>
<feature type="region of interest" description="Disordered" evidence="1">
    <location>
        <begin position="666"/>
        <end position="715"/>
    </location>
</feature>
<feature type="compositionally biased region" description="Gly residues" evidence="1">
    <location>
        <begin position="982"/>
        <end position="998"/>
    </location>
</feature>
<feature type="region of interest" description="Disordered" evidence="1">
    <location>
        <begin position="1017"/>
        <end position="1051"/>
    </location>
</feature>
<feature type="compositionally biased region" description="Low complexity" evidence="1">
    <location>
        <begin position="934"/>
        <end position="950"/>
    </location>
</feature>
<keyword evidence="3" id="KW-1185">Reference proteome</keyword>
<feature type="region of interest" description="Disordered" evidence="1">
    <location>
        <begin position="1"/>
        <end position="55"/>
    </location>
</feature>
<feature type="compositionally biased region" description="Acidic residues" evidence="1">
    <location>
        <begin position="534"/>
        <end position="545"/>
    </location>
</feature>
<feature type="region of interest" description="Disordered" evidence="1">
    <location>
        <begin position="409"/>
        <end position="434"/>
    </location>
</feature>
<sequence>MEKMIQGAKSTLPPEARGASRPSKPKKPSPYAAENNARLLRKASNNGREPLSGPLVDLQDIDGLIYNRIQEIMGMPLMRRVAAVRTASGKAGTPSKPPLPLSTRGAGGRRPAWNSDWNAPSGGSGSDWSERPVGAAAGATGGGGSGGGGGGSGGGSRGVSRGGAGSGGGGNGSGGGVSGGVSGGGGLSGGVSGGGAPRGGAPGRATPGAAGSPSNSGRRAPVGPPPRCTGTPTRTTRTASAGLAIEVGGTSVATMRQTGNLQTAGERVVLLPSPSAASPGAHGVTPRQASSRYGASGLRGFAGLGGLPPAGACAAAGDSSGVLERSTVSAIAALNPHAPAAQEAAARLGPHAPGYRQQGPMGRNDESGGVTTMSVWAAGRGPCGPAGAGSGDAEYDHSSHDVNEGAYAAAGQRQRGQHHPGGSRSSGGAGGVAGGTPGVAWAEGTAAAAMQSLASMSRATLMAGSVNAGGGGGSSGGSAGCATGASTRRLPPGMPPRSTTGVAASIAARPGEGIRGLRHASRHAADYGDGAGGAEEDEEEEEDPYADDAFEAYEGSDEEGGVVPAGCGAVHGEEGLGGDAGEELPDVALLRYSVNALNGLVQLKIQEMSRSQHQQQQQHPGVAAAAAGAGHSRHHQPATQSAAAAGTSTTSPARHPELLASLPLVGSEQQQQAHHHHHHDHRNDLHPHLHEDPSGHLLASPGCGAGRQSQQQRLGSSSLMLDGLRQSDLEYLARLGAAELCGEEEEEDAAGAAGGGLEAGGEESRVWAIEPGAPAGTAKAWGDRHAWTEGSGGGGGGGGGGSSGGGATGLQLLRERQERERQLQMERDQQQELQLQQLPRGSGAGLGPGPQGGAGEEEDTVLLGETMTPRRRTGGFAQTQMQAVSSALAALAASGQLAAGDAAELATQTDALYGSLVQLHALMTGPRGAELRQGSASASPEEAGSSPTEGFTPAGLSPSASPRQSAVGGGVQLARRPRVETDGGGPSSGVGSAGGSGSRVGSSLVGGVPVAARQVPLQVETCDQRRRSSNGGSGGGAGGGGSLGGGAGGETHMQLTPKNCLVAEDVAWMAGLVRSISESLHVEKPGS</sequence>
<evidence type="ECO:0000313" key="3">
    <source>
        <dbReference type="Proteomes" id="UP001054857"/>
    </source>
</evidence>
<feature type="compositionally biased region" description="Low complexity" evidence="1">
    <location>
        <begin position="228"/>
        <end position="238"/>
    </location>
</feature>
<protein>
    <submittedName>
        <fullName evidence="2">Uncharacterized protein</fullName>
    </submittedName>
</protein>
<dbReference type="AlphaFoldDB" id="A0AAD3E262"/>
<feature type="compositionally biased region" description="Gly residues" evidence="1">
    <location>
        <begin position="470"/>
        <end position="479"/>
    </location>
</feature>
<feature type="region of interest" description="Disordered" evidence="1">
    <location>
        <begin position="87"/>
        <end position="238"/>
    </location>
</feature>
<feature type="region of interest" description="Disordered" evidence="1">
    <location>
        <begin position="351"/>
        <end position="370"/>
    </location>
</feature>
<feature type="compositionally biased region" description="Gly residues" evidence="1">
    <location>
        <begin position="790"/>
        <end position="808"/>
    </location>
</feature>
<accession>A0AAD3E262</accession>
<evidence type="ECO:0000256" key="1">
    <source>
        <dbReference type="SAM" id="MobiDB-lite"/>
    </source>
</evidence>
<feature type="region of interest" description="Disordered" evidence="1">
    <location>
        <begin position="928"/>
        <end position="1004"/>
    </location>
</feature>
<comment type="caution">
    <text evidence="2">The sequence shown here is derived from an EMBL/GenBank/DDBJ whole genome shotgun (WGS) entry which is preliminary data.</text>
</comment>
<feature type="compositionally biased region" description="Low complexity" evidence="1">
    <location>
        <begin position="203"/>
        <end position="214"/>
    </location>
</feature>